<evidence type="ECO:0000259" key="2">
    <source>
        <dbReference type="Pfam" id="PF03572"/>
    </source>
</evidence>
<name>A0A9W6NU72_9PSEU</name>
<keyword evidence="4" id="KW-1185">Reference proteome</keyword>
<organism evidence="3 4">
    <name type="scientific">Pseudonocardia halophobica</name>
    <dbReference type="NCBI Taxonomy" id="29401"/>
    <lineage>
        <taxon>Bacteria</taxon>
        <taxon>Bacillati</taxon>
        <taxon>Actinomycetota</taxon>
        <taxon>Actinomycetes</taxon>
        <taxon>Pseudonocardiales</taxon>
        <taxon>Pseudonocardiaceae</taxon>
        <taxon>Pseudonocardia</taxon>
    </lineage>
</organism>
<reference evidence="3" key="2">
    <citation type="submission" date="2023-01" db="EMBL/GenBank/DDBJ databases">
        <authorList>
            <person name="Sun Q."/>
            <person name="Evtushenko L."/>
        </authorList>
    </citation>
    <scope>NUCLEOTIDE SEQUENCE</scope>
    <source>
        <strain evidence="3">VKM Ac-1069</strain>
    </source>
</reference>
<dbReference type="InterPro" id="IPR005151">
    <property type="entry name" value="Tail-specific_protease"/>
</dbReference>
<proteinExistence type="predicted"/>
<reference evidence="3" key="1">
    <citation type="journal article" date="2014" name="Int. J. Syst. Evol. Microbiol.">
        <title>Complete genome sequence of Corynebacterium casei LMG S-19264T (=DSM 44701T), isolated from a smear-ripened cheese.</title>
        <authorList>
            <consortium name="US DOE Joint Genome Institute (JGI-PGF)"/>
            <person name="Walter F."/>
            <person name="Albersmeier A."/>
            <person name="Kalinowski J."/>
            <person name="Ruckert C."/>
        </authorList>
    </citation>
    <scope>NUCLEOTIDE SEQUENCE</scope>
    <source>
        <strain evidence="3">VKM Ac-1069</strain>
    </source>
</reference>
<feature type="region of interest" description="Disordered" evidence="1">
    <location>
        <begin position="18"/>
        <end position="48"/>
    </location>
</feature>
<dbReference type="GO" id="GO:0006508">
    <property type="term" value="P:proteolysis"/>
    <property type="evidence" value="ECO:0007669"/>
    <property type="project" value="InterPro"/>
</dbReference>
<dbReference type="Proteomes" id="UP001143463">
    <property type="component" value="Unassembled WGS sequence"/>
</dbReference>
<sequence length="313" mass="32488">MAPGTSWQYVGEPNLSTAGILHESDTPRAGHTGPVIGRGRRERKARESSERAVSAALDLMEGRALHADRVDWSAARTDVLGALDDPEQLELKLFHLVRQAGGPHGGVRRARPATGAPELPGIEEQGDAVVVGLPSCAEHDARTYVDAARAALGGRTPERWIVDLRGTGGGSPWPLLAAVAPLLGEGEVGAFVDRKGGRTPWTVRDGVVSLGGTPQLQGPPGRFDGPVSVLTDGNTANSGEAVAVAFRGRPDARSYGAPTLGFSTGVESAPLPGGLVLTVATSRFADRTGQVYGGPVAPDVPSDDPLSMALWDL</sequence>
<dbReference type="EMBL" id="BSFQ01000003">
    <property type="protein sequence ID" value="GLL10030.1"/>
    <property type="molecule type" value="Genomic_DNA"/>
</dbReference>
<dbReference type="SUPFAM" id="SSF52096">
    <property type="entry name" value="ClpP/crotonase"/>
    <property type="match status" value="1"/>
</dbReference>
<comment type="caution">
    <text evidence="3">The sequence shown here is derived from an EMBL/GenBank/DDBJ whole genome shotgun (WGS) entry which is preliminary data.</text>
</comment>
<gene>
    <name evidence="3" type="ORF">GCM10017577_11700</name>
</gene>
<dbReference type="Pfam" id="PF03572">
    <property type="entry name" value="Peptidase_S41"/>
    <property type="match status" value="1"/>
</dbReference>
<protein>
    <submittedName>
        <fullName evidence="3">Peptidase S41</fullName>
    </submittedName>
</protein>
<dbReference type="InterPro" id="IPR029045">
    <property type="entry name" value="ClpP/crotonase-like_dom_sf"/>
</dbReference>
<feature type="domain" description="Tail specific protease" evidence="2">
    <location>
        <begin position="133"/>
        <end position="300"/>
    </location>
</feature>
<dbReference type="GO" id="GO:0008236">
    <property type="term" value="F:serine-type peptidase activity"/>
    <property type="evidence" value="ECO:0007669"/>
    <property type="project" value="InterPro"/>
</dbReference>
<dbReference type="AlphaFoldDB" id="A0A9W6NU72"/>
<accession>A0A9W6NU72</accession>
<dbReference type="Gene3D" id="3.90.226.10">
    <property type="entry name" value="2-enoyl-CoA Hydratase, Chain A, domain 1"/>
    <property type="match status" value="1"/>
</dbReference>
<evidence type="ECO:0000256" key="1">
    <source>
        <dbReference type="SAM" id="MobiDB-lite"/>
    </source>
</evidence>
<evidence type="ECO:0000313" key="4">
    <source>
        <dbReference type="Proteomes" id="UP001143463"/>
    </source>
</evidence>
<evidence type="ECO:0000313" key="3">
    <source>
        <dbReference type="EMBL" id="GLL10030.1"/>
    </source>
</evidence>